<feature type="compositionally biased region" description="Polar residues" evidence="1">
    <location>
        <begin position="146"/>
        <end position="156"/>
    </location>
</feature>
<dbReference type="Proteomes" id="UP000198802">
    <property type="component" value="Unassembled WGS sequence"/>
</dbReference>
<organism evidence="4 5">
    <name type="scientific">Parafrankia irregularis</name>
    <dbReference type="NCBI Taxonomy" id="795642"/>
    <lineage>
        <taxon>Bacteria</taxon>
        <taxon>Bacillati</taxon>
        <taxon>Actinomycetota</taxon>
        <taxon>Actinomycetes</taxon>
        <taxon>Frankiales</taxon>
        <taxon>Frankiaceae</taxon>
        <taxon>Parafrankia</taxon>
    </lineage>
</organism>
<sequence>MTTGFSIFLLAAGAILRFALSYRLNGVDLHALGSIIMATGAATLFVCFIRDLRTARRRRPAPVARTLPLGTLIPPEDGTAEWNWPAAESARSADPGGPGFRLADDGTSSWHTPRPGIPRPWEDTGHPGYAADACPGDGAGDWPEGGSTSDSWSHQR</sequence>
<evidence type="ECO:0000256" key="2">
    <source>
        <dbReference type="SAM" id="Phobius"/>
    </source>
</evidence>
<proteinExistence type="predicted"/>
<gene>
    <name evidence="4" type="ORF">Ga0074812_1154</name>
</gene>
<keyword evidence="2" id="KW-0472">Membrane</keyword>
<evidence type="ECO:0000313" key="5">
    <source>
        <dbReference type="Proteomes" id="UP000198802"/>
    </source>
</evidence>
<feature type="region of interest" description="Disordered" evidence="1">
    <location>
        <begin position="87"/>
        <end position="156"/>
    </location>
</feature>
<dbReference type="AlphaFoldDB" id="A0A0S4QQ35"/>
<accession>A0A0S4QQ35</accession>
<dbReference type="Pfam" id="PF20059">
    <property type="entry name" value="DUF6458"/>
    <property type="match status" value="1"/>
</dbReference>
<keyword evidence="5" id="KW-1185">Reference proteome</keyword>
<dbReference type="InterPro" id="IPR045597">
    <property type="entry name" value="DUF6458"/>
</dbReference>
<protein>
    <recommendedName>
        <fullName evidence="3">DUF6458 domain-containing protein</fullName>
    </recommendedName>
</protein>
<evidence type="ECO:0000313" key="4">
    <source>
        <dbReference type="EMBL" id="CUU57803.1"/>
    </source>
</evidence>
<dbReference type="RefSeq" id="WP_165615716.1">
    <property type="nucleotide sequence ID" value="NZ_FAOZ01000015.1"/>
</dbReference>
<feature type="compositionally biased region" description="Low complexity" evidence="1">
    <location>
        <begin position="127"/>
        <end position="142"/>
    </location>
</feature>
<name>A0A0S4QQ35_9ACTN</name>
<feature type="transmembrane region" description="Helical" evidence="2">
    <location>
        <begin position="31"/>
        <end position="49"/>
    </location>
</feature>
<evidence type="ECO:0000259" key="3">
    <source>
        <dbReference type="Pfam" id="PF20059"/>
    </source>
</evidence>
<keyword evidence="2" id="KW-0812">Transmembrane</keyword>
<feature type="domain" description="DUF6458" evidence="3">
    <location>
        <begin position="1"/>
        <end position="61"/>
    </location>
</feature>
<dbReference type="EMBL" id="FAOZ01000015">
    <property type="protein sequence ID" value="CUU57803.1"/>
    <property type="molecule type" value="Genomic_DNA"/>
</dbReference>
<reference evidence="5" key="1">
    <citation type="submission" date="2015-11" db="EMBL/GenBank/DDBJ databases">
        <authorList>
            <person name="Varghese N."/>
        </authorList>
    </citation>
    <scope>NUCLEOTIDE SEQUENCE [LARGE SCALE GENOMIC DNA]</scope>
    <source>
        <strain evidence="5">DSM 45899</strain>
    </source>
</reference>
<evidence type="ECO:0000256" key="1">
    <source>
        <dbReference type="SAM" id="MobiDB-lite"/>
    </source>
</evidence>
<keyword evidence="2" id="KW-1133">Transmembrane helix</keyword>